<dbReference type="InterPro" id="IPR008334">
    <property type="entry name" value="5'-Nucleotdase_C"/>
</dbReference>
<dbReference type="Gene3D" id="3.90.780.10">
    <property type="entry name" value="5'-Nucleotidase, C-terminal domain"/>
    <property type="match status" value="1"/>
</dbReference>
<dbReference type="Proteomes" id="UP000289200">
    <property type="component" value="Unassembled WGS sequence"/>
</dbReference>
<dbReference type="PANTHER" id="PTHR11575:SF24">
    <property type="entry name" value="5'-NUCLEOTIDASE"/>
    <property type="match status" value="1"/>
</dbReference>
<keyword evidence="6" id="KW-1185">Reference proteome</keyword>
<dbReference type="AlphaFoldDB" id="A0A447CUR9"/>
<dbReference type="GO" id="GO:0016787">
    <property type="term" value="F:hydrolase activity"/>
    <property type="evidence" value="ECO:0007669"/>
    <property type="project" value="UniProtKB-KW"/>
</dbReference>
<dbReference type="InterPro" id="IPR029052">
    <property type="entry name" value="Metallo-depent_PP-like"/>
</dbReference>
<dbReference type="InterPro" id="IPR006179">
    <property type="entry name" value="5_nucleotidase/apyrase"/>
</dbReference>
<dbReference type="GO" id="GO:0009166">
    <property type="term" value="P:nucleotide catabolic process"/>
    <property type="evidence" value="ECO:0007669"/>
    <property type="project" value="InterPro"/>
</dbReference>
<comment type="caution">
    <text evidence="5">The sequence shown here is derived from an EMBL/GenBank/DDBJ whole genome shotgun (WGS) entry which is preliminary data.</text>
</comment>
<sequence length="514" mass="54974">MPLARSSSRALLRAFVLAALVLAGAVLPAAAAKVTFVLVNDIYEMGEQAMPDGKARGGFARLAAVVAAERARGAAAGTTVLMAHAGDTLSPSLMSGLDQGEHIVALTNMIRPDVFVPGNHEFDFGKAVFLKRMAEARFPLLAANLRAPGDAMVPGFSDHRMVEVEDIKIGIVGLTYDETPRASNPEDLLFRPSVETLKEEAARLRRDGADFVVAVVHADRDQQRAMAATGVVDLVLGGHNHDLFINYDQNAAVVESAYEAFYVVAVDIDLHVAIDEGRRVTRWWPQFRVIDTATVTPDPGVAAAVAVFRQELTKEMAVPLGAIAVEWDSRSATVRTRETAIGNVFADAARINLKTDAAILNGGGIRAGKVYPAGSPVTRRDVLAELPFGNRVVPVEIGGAALREAIENGLARLPAASGRFPQVSGLTIEADVSKPPGSRVLSLLVDGKPLDPRRTYTVAVNDFLARGGDGYTTIRDAKHLLPTDDSPLLANEVMVHLRRLGTVRTGIEGRITLR</sequence>
<keyword evidence="2" id="KW-0378">Hydrolase</keyword>
<dbReference type="InterPro" id="IPR004843">
    <property type="entry name" value="Calcineurin-like_PHP"/>
</dbReference>
<evidence type="ECO:0000313" key="5">
    <source>
        <dbReference type="EMBL" id="VCU08974.1"/>
    </source>
</evidence>
<dbReference type="PRINTS" id="PR01607">
    <property type="entry name" value="APYRASEFAMLY"/>
</dbReference>
<dbReference type="InterPro" id="IPR036907">
    <property type="entry name" value="5'-Nucleotdase_C_sf"/>
</dbReference>
<dbReference type="GO" id="GO:0000166">
    <property type="term" value="F:nucleotide binding"/>
    <property type="evidence" value="ECO:0007669"/>
    <property type="project" value="UniProtKB-KW"/>
</dbReference>
<accession>A0A447CUR9</accession>
<dbReference type="Pfam" id="PF00149">
    <property type="entry name" value="Metallophos"/>
    <property type="match status" value="1"/>
</dbReference>
<evidence type="ECO:0000259" key="3">
    <source>
        <dbReference type="Pfam" id="PF00149"/>
    </source>
</evidence>
<evidence type="ECO:0000256" key="1">
    <source>
        <dbReference type="ARBA" id="ARBA00022729"/>
    </source>
</evidence>
<dbReference type="OrthoDB" id="9803927at2"/>
<protein>
    <submittedName>
        <fullName evidence="5">Trifunctional nucleotide phosphoesterase protein YfkN</fullName>
    </submittedName>
</protein>
<evidence type="ECO:0000259" key="4">
    <source>
        <dbReference type="Pfam" id="PF02872"/>
    </source>
</evidence>
<gene>
    <name evidence="5" type="primary">yfkN</name>
    <name evidence="5" type="ORF">RHODGE_RHODGE_02152</name>
</gene>
<organism evidence="5 6">
    <name type="scientific">Rhodoplanes serenus</name>
    <dbReference type="NCBI Taxonomy" id="200615"/>
    <lineage>
        <taxon>Bacteria</taxon>
        <taxon>Pseudomonadati</taxon>
        <taxon>Pseudomonadota</taxon>
        <taxon>Alphaproteobacteria</taxon>
        <taxon>Hyphomicrobiales</taxon>
        <taxon>Nitrobacteraceae</taxon>
        <taxon>Rhodoplanes</taxon>
    </lineage>
</organism>
<evidence type="ECO:0000313" key="6">
    <source>
        <dbReference type="Proteomes" id="UP000289200"/>
    </source>
</evidence>
<comment type="similarity">
    <text evidence="2">Belongs to the 5'-nucleotidase family.</text>
</comment>
<reference evidence="6" key="1">
    <citation type="submission" date="2018-10" db="EMBL/GenBank/DDBJ databases">
        <authorList>
            <person name="Peiro R."/>
            <person name="Begona"/>
            <person name="Cbmso G."/>
            <person name="Lopez M."/>
            <person name="Gonzalez S."/>
            <person name="Sacristan E."/>
            <person name="Castillo E."/>
        </authorList>
    </citation>
    <scope>NUCLEOTIDE SEQUENCE [LARGE SCALE GENOMIC DNA]</scope>
</reference>
<dbReference type="PANTHER" id="PTHR11575">
    <property type="entry name" value="5'-NUCLEOTIDASE-RELATED"/>
    <property type="match status" value="1"/>
</dbReference>
<keyword evidence="1" id="KW-0732">Signal</keyword>
<dbReference type="Gene3D" id="3.60.21.10">
    <property type="match status" value="1"/>
</dbReference>
<dbReference type="SUPFAM" id="SSF55816">
    <property type="entry name" value="5'-nucleotidase (syn. UDP-sugar hydrolase), C-terminal domain"/>
    <property type="match status" value="1"/>
</dbReference>
<dbReference type="SUPFAM" id="SSF56300">
    <property type="entry name" value="Metallo-dependent phosphatases"/>
    <property type="match status" value="1"/>
</dbReference>
<evidence type="ECO:0000256" key="2">
    <source>
        <dbReference type="RuleBase" id="RU362119"/>
    </source>
</evidence>
<proteinExistence type="inferred from homology"/>
<dbReference type="Pfam" id="PF02872">
    <property type="entry name" value="5_nucleotid_C"/>
    <property type="match status" value="1"/>
</dbReference>
<feature type="domain" description="5'-Nucleotidase C-terminal" evidence="4">
    <location>
        <begin position="330"/>
        <end position="474"/>
    </location>
</feature>
<dbReference type="EMBL" id="UWOC01000138">
    <property type="protein sequence ID" value="VCU08974.1"/>
    <property type="molecule type" value="Genomic_DNA"/>
</dbReference>
<feature type="domain" description="Calcineurin-like phosphoesterase" evidence="3">
    <location>
        <begin position="35"/>
        <end position="242"/>
    </location>
</feature>
<keyword evidence="2" id="KW-0547">Nucleotide-binding</keyword>
<name>A0A447CUR9_9BRAD</name>
<dbReference type="RefSeq" id="WP_129608978.1">
    <property type="nucleotide sequence ID" value="NZ_UWOC01000138.1"/>
</dbReference>